<comment type="subcellular location">
    <subcellularLocation>
        <location evidence="1">Cell membrane</location>
        <topology evidence="1">Multi-pass membrane protein</topology>
    </subcellularLocation>
</comment>
<evidence type="ECO:0000256" key="5">
    <source>
        <dbReference type="ARBA" id="ARBA00022989"/>
    </source>
</evidence>
<dbReference type="PANTHER" id="PTHR42925:SF1">
    <property type="entry name" value="VIRULENCE FACTOR MVIN"/>
    <property type="match status" value="1"/>
</dbReference>
<dbReference type="InterPro" id="IPR047135">
    <property type="entry name" value="YsiQ"/>
</dbReference>
<keyword evidence="5 7" id="KW-1133">Transmembrane helix</keyword>
<evidence type="ECO:0000313" key="9">
    <source>
        <dbReference type="Proteomes" id="UP000306509"/>
    </source>
</evidence>
<evidence type="ECO:0000313" key="8">
    <source>
        <dbReference type="EMBL" id="TLD02581.1"/>
    </source>
</evidence>
<feature type="transmembrane region" description="Helical" evidence="7">
    <location>
        <begin position="328"/>
        <end position="350"/>
    </location>
</feature>
<evidence type="ECO:0000256" key="4">
    <source>
        <dbReference type="ARBA" id="ARBA00022692"/>
    </source>
</evidence>
<dbReference type="GO" id="GO:0015297">
    <property type="term" value="F:antiporter activity"/>
    <property type="evidence" value="ECO:0007669"/>
    <property type="project" value="InterPro"/>
</dbReference>
<keyword evidence="6 7" id="KW-0472">Membrane</keyword>
<feature type="transmembrane region" description="Helical" evidence="7">
    <location>
        <begin position="103"/>
        <end position="124"/>
    </location>
</feature>
<dbReference type="GO" id="GO:0005886">
    <property type="term" value="C:plasma membrane"/>
    <property type="evidence" value="ECO:0007669"/>
    <property type="project" value="UniProtKB-SubCell"/>
</dbReference>
<dbReference type="InterPro" id="IPR002528">
    <property type="entry name" value="MATE_fam"/>
</dbReference>
<keyword evidence="4 7" id="KW-0812">Transmembrane</keyword>
<evidence type="ECO:0000256" key="3">
    <source>
        <dbReference type="ARBA" id="ARBA00022475"/>
    </source>
</evidence>
<keyword evidence="2" id="KW-0813">Transport</keyword>
<dbReference type="Pfam" id="PF01554">
    <property type="entry name" value="MatE"/>
    <property type="match status" value="2"/>
</dbReference>
<dbReference type="InterPro" id="IPR048279">
    <property type="entry name" value="MdtK-like"/>
</dbReference>
<accession>A0A4U8QC38</accession>
<feature type="transmembrane region" description="Helical" evidence="7">
    <location>
        <begin position="144"/>
        <end position="163"/>
    </location>
</feature>
<evidence type="ECO:0000256" key="2">
    <source>
        <dbReference type="ARBA" id="ARBA00022448"/>
    </source>
</evidence>
<dbReference type="STRING" id="180332.GCA_000797495_00847"/>
<evidence type="ECO:0000256" key="6">
    <source>
        <dbReference type="ARBA" id="ARBA00023136"/>
    </source>
</evidence>
<dbReference type="AlphaFoldDB" id="A0A4U8QC38"/>
<proteinExistence type="predicted"/>
<feature type="transmembrane region" description="Helical" evidence="7">
    <location>
        <begin position="175"/>
        <end position="198"/>
    </location>
</feature>
<feature type="transmembrane region" description="Helical" evidence="7">
    <location>
        <begin position="399"/>
        <end position="419"/>
    </location>
</feature>
<reference evidence="8 9" key="1">
    <citation type="journal article" date="2019" name="Anaerobe">
        <title>Detection of Robinsoniella peoriensis in multiple bone samples of a trauma patient.</title>
        <authorList>
            <person name="Schrottner P."/>
            <person name="Hartwich K."/>
            <person name="Bunk B."/>
            <person name="Schober I."/>
            <person name="Helbig S."/>
            <person name="Rudolph W.W."/>
            <person name="Gunzer F."/>
        </authorList>
    </citation>
    <scope>NUCLEOTIDE SEQUENCE [LARGE SCALE GENOMIC DNA]</scope>
    <source>
        <strain evidence="8 9">DSM 106044</strain>
    </source>
</reference>
<feature type="transmembrane region" description="Helical" evidence="7">
    <location>
        <begin position="70"/>
        <end position="91"/>
    </location>
</feature>
<organism evidence="8 9">
    <name type="scientific">Robinsoniella peoriensis</name>
    <dbReference type="NCBI Taxonomy" id="180332"/>
    <lineage>
        <taxon>Bacteria</taxon>
        <taxon>Bacillati</taxon>
        <taxon>Bacillota</taxon>
        <taxon>Clostridia</taxon>
        <taxon>Lachnospirales</taxon>
        <taxon>Lachnospiraceae</taxon>
        <taxon>Robinsoniella</taxon>
    </lineage>
</organism>
<feature type="transmembrane region" description="Helical" evidence="7">
    <location>
        <begin position="270"/>
        <end position="286"/>
    </location>
</feature>
<sequence length="454" mass="50190">MTVKNKMKSVIKMNKKCADKVNDPQLFKMSLPIFIELMLQLLVGNIDQVMMSRYSQNAVAAIVNANQVMNLVIIFLNMVSMAAAVILSRYLGAKDDDNASRTCMLSLGFISVISTVITVIILFVNKPIFSLMKIQPEIMGEARLYLMIVGGFILIQGLYLNFAAILRAYTLMKEVMYVSVAMNLLNIAGNAVLINGLFGMPVMGLAGAAISTVISKIIGLLILIWIFRNKIRLSFGAGLLRPFPSGLLGNMCKIAVPSGAECLSYQMSQLCILGIINTFGTVVTAAKGYCSILANFSYLYALALSQATQILTGYLCGQKRMNEIKKRVFSTMRVCIVICFCGTFLLFINSDLVLRIFTDNTEILQLGKKILFLEFFLEFGRSINNILTRSLIAVGDVKTPMIVGITGQWMIAFTLSYVFGKELGLGLPGVWIAMALDECIRALIYVIRFGKKRW</sequence>
<evidence type="ECO:0000256" key="1">
    <source>
        <dbReference type="ARBA" id="ARBA00004651"/>
    </source>
</evidence>
<dbReference type="RefSeq" id="WP_243132981.1">
    <property type="nucleotide sequence ID" value="NZ_QGQD01000012.1"/>
</dbReference>
<dbReference type="EMBL" id="QGQD01000012">
    <property type="protein sequence ID" value="TLD02581.1"/>
    <property type="molecule type" value="Genomic_DNA"/>
</dbReference>
<keyword evidence="9" id="KW-1185">Reference proteome</keyword>
<feature type="transmembrane region" description="Helical" evidence="7">
    <location>
        <begin position="204"/>
        <end position="227"/>
    </location>
</feature>
<protein>
    <submittedName>
        <fullName evidence="8">Na(+)/drug antiporter</fullName>
    </submittedName>
</protein>
<dbReference type="PANTHER" id="PTHR42925">
    <property type="entry name" value="MULTIDRUG AND TOXIN EFFLUX PROTEIN MATE FAMILY"/>
    <property type="match status" value="1"/>
</dbReference>
<dbReference type="CDD" id="cd13134">
    <property type="entry name" value="MATE_like_8"/>
    <property type="match status" value="1"/>
</dbReference>
<gene>
    <name evidence="8" type="primary">norM_1</name>
    <name evidence="8" type="ORF">DSM106044_00560</name>
</gene>
<feature type="transmembrane region" description="Helical" evidence="7">
    <location>
        <begin position="425"/>
        <end position="447"/>
    </location>
</feature>
<keyword evidence="3" id="KW-1003">Cell membrane</keyword>
<dbReference type="PIRSF" id="PIRSF006603">
    <property type="entry name" value="DinF"/>
    <property type="match status" value="1"/>
</dbReference>
<dbReference type="GO" id="GO:0042910">
    <property type="term" value="F:xenobiotic transmembrane transporter activity"/>
    <property type="evidence" value="ECO:0007669"/>
    <property type="project" value="InterPro"/>
</dbReference>
<dbReference type="Proteomes" id="UP000306509">
    <property type="component" value="Unassembled WGS sequence"/>
</dbReference>
<comment type="caution">
    <text evidence="8">The sequence shown here is derived from an EMBL/GenBank/DDBJ whole genome shotgun (WGS) entry which is preliminary data.</text>
</comment>
<feature type="transmembrane region" description="Helical" evidence="7">
    <location>
        <begin position="298"/>
        <end position="316"/>
    </location>
</feature>
<name>A0A4U8QC38_9FIRM</name>
<evidence type="ECO:0000256" key="7">
    <source>
        <dbReference type="SAM" id="Phobius"/>
    </source>
</evidence>
<dbReference type="NCBIfam" id="TIGR00797">
    <property type="entry name" value="matE"/>
    <property type="match status" value="1"/>
</dbReference>